<dbReference type="Pfam" id="PF03020">
    <property type="entry name" value="LEM"/>
    <property type="match status" value="1"/>
</dbReference>
<dbReference type="PANTHER" id="PTHR46427:SF1">
    <property type="entry name" value="ANKYRIN REPEAT AND LEM DOMAIN-CONTAINING PROTEIN 1"/>
    <property type="match status" value="1"/>
</dbReference>
<evidence type="ECO:0000313" key="5">
    <source>
        <dbReference type="Proteomes" id="UP000584326"/>
    </source>
</evidence>
<dbReference type="PROSITE" id="PS50954">
    <property type="entry name" value="LEM"/>
    <property type="match status" value="1"/>
</dbReference>
<feature type="compositionally biased region" description="Polar residues" evidence="1">
    <location>
        <begin position="151"/>
        <end position="162"/>
    </location>
</feature>
<gene>
    <name evidence="4" type="primary">Ankle1</name>
    <name evidence="4" type="ORF">PODSTR_R05983</name>
</gene>
<dbReference type="AlphaFoldDB" id="A0A7L4HD16"/>
<dbReference type="InterPro" id="IPR011015">
    <property type="entry name" value="LEM/LEM-like_dom_sf"/>
</dbReference>
<dbReference type="PROSITE" id="PS50164">
    <property type="entry name" value="GIY_YIG"/>
    <property type="match status" value="1"/>
</dbReference>
<feature type="domain" description="LEM" evidence="3">
    <location>
        <begin position="243"/>
        <end position="287"/>
    </location>
</feature>
<dbReference type="EMBL" id="VZTK01028422">
    <property type="protein sequence ID" value="NXX22562.1"/>
    <property type="molecule type" value="Genomic_DNA"/>
</dbReference>
<feature type="region of interest" description="Disordered" evidence="1">
    <location>
        <begin position="1"/>
        <end position="39"/>
    </location>
</feature>
<dbReference type="Gene3D" id="1.10.720.40">
    <property type="match status" value="1"/>
</dbReference>
<feature type="compositionally biased region" description="Polar residues" evidence="1">
    <location>
        <begin position="175"/>
        <end position="186"/>
    </location>
</feature>
<dbReference type="Proteomes" id="UP000584326">
    <property type="component" value="Unassembled WGS sequence"/>
</dbReference>
<name>A0A7L4HD16_PODST</name>
<evidence type="ECO:0000256" key="1">
    <source>
        <dbReference type="SAM" id="MobiDB-lite"/>
    </source>
</evidence>
<dbReference type="CDD" id="cd10454">
    <property type="entry name" value="GIY-YIG_COG3680_Meta"/>
    <property type="match status" value="1"/>
</dbReference>
<dbReference type="GO" id="GO:0005737">
    <property type="term" value="C:cytoplasm"/>
    <property type="evidence" value="ECO:0007669"/>
    <property type="project" value="TreeGrafter"/>
</dbReference>
<evidence type="ECO:0000259" key="2">
    <source>
        <dbReference type="PROSITE" id="PS50164"/>
    </source>
</evidence>
<dbReference type="Pfam" id="PF22945">
    <property type="entry name" value="LEM-3_GIY-YIG"/>
    <property type="match status" value="1"/>
</dbReference>
<dbReference type="InterPro" id="IPR000305">
    <property type="entry name" value="GIY-YIG_endonuc"/>
</dbReference>
<accession>A0A7L4HD16</accession>
<evidence type="ECO:0000313" key="4">
    <source>
        <dbReference type="EMBL" id="NXX22562.1"/>
    </source>
</evidence>
<dbReference type="OrthoDB" id="1601181at2759"/>
<dbReference type="SUPFAM" id="SSF63451">
    <property type="entry name" value="LEM domain"/>
    <property type="match status" value="1"/>
</dbReference>
<dbReference type="SMART" id="SM00540">
    <property type="entry name" value="LEM"/>
    <property type="match status" value="1"/>
</dbReference>
<dbReference type="GO" id="GO:0000712">
    <property type="term" value="P:resolution of meiotic recombination intermediates"/>
    <property type="evidence" value="ECO:0007669"/>
    <property type="project" value="TreeGrafter"/>
</dbReference>
<feature type="region of interest" description="Disordered" evidence="1">
    <location>
        <begin position="97"/>
        <end position="235"/>
    </location>
</feature>
<dbReference type="InterPro" id="IPR034998">
    <property type="entry name" value="ANKLE1"/>
</dbReference>
<sequence>PDPGGPRRSLSFLTKDGTEGDVPSGLPKGGSGDAPLSSTRRSLLEELELGGGCGLGEPPLWPGCPLSLAVPSLTPWPHRDPGGSALPLQPLASSTLLSAGDELGGGPQGWMGAPPWAVPEASPGDNSNAQGSPGISPTVLLVPGDIGHPQDTPSDAQGSPGSSPMVPGDLGHPQDTPSDAQGSPGSSPMVPGDLGHPQDTPSDALGSPSFSPRGRAPTERHHLGTEATTGTGDTVVQGGRACVALPRPLSDEGLRRRLRALGDNPGPVTELTRWLYLRRLEELARAPRAHPDGPCGAGTATPGHSPELVAALRSGCVPDCAQDELALTRQFEHPDRGRRWRGGLAKSSFTYLLLDPRTTQNLPLRAHRLSPAERFRTFVEAVFYVGKGTRARPHAHLSQALGQHRAGTQRGSPKVRRILEIWASGQGVISVHCFQNSVPEEAYTREGCVLETLGLQTVTNQRRGHCYGVAASWPAERRRRLGVHMLHRAMSIFLAEGERQIRPGDIQGGR</sequence>
<dbReference type="GO" id="GO:0005654">
    <property type="term" value="C:nucleoplasm"/>
    <property type="evidence" value="ECO:0007669"/>
    <property type="project" value="TreeGrafter"/>
</dbReference>
<evidence type="ECO:0000259" key="3">
    <source>
        <dbReference type="PROSITE" id="PS50954"/>
    </source>
</evidence>
<comment type="caution">
    <text evidence="4">The sequence shown here is derived from an EMBL/GenBank/DDBJ whole genome shotgun (WGS) entry which is preliminary data.</text>
</comment>
<dbReference type="GO" id="GO:0000724">
    <property type="term" value="P:double-strand break repair via homologous recombination"/>
    <property type="evidence" value="ECO:0007669"/>
    <property type="project" value="TreeGrafter"/>
</dbReference>
<dbReference type="GO" id="GO:0004520">
    <property type="term" value="F:DNA endonuclease activity"/>
    <property type="evidence" value="ECO:0007669"/>
    <property type="project" value="TreeGrafter"/>
</dbReference>
<reference evidence="4 5" key="1">
    <citation type="submission" date="2020-02" db="EMBL/GenBank/DDBJ databases">
        <title>Bird 10,000 Genomes (B10K) Project - Family phase.</title>
        <authorList>
            <person name="Zhang G."/>
        </authorList>
    </citation>
    <scope>NUCLEOTIDE SEQUENCE [LARGE SCALE GENOMIC DNA]</scope>
    <source>
        <strain evidence="4">B10K-DU-001-40</strain>
        <tissue evidence="4">Muscle</tissue>
    </source>
</reference>
<dbReference type="InterPro" id="IPR003887">
    <property type="entry name" value="LEM_dom"/>
</dbReference>
<organism evidence="4 5">
    <name type="scientific">Podargus strigoides</name>
    <name type="common">Tawny frogmouth</name>
    <name type="synonym">Caprimulgus strigoides</name>
    <dbReference type="NCBI Taxonomy" id="8905"/>
    <lineage>
        <taxon>Eukaryota</taxon>
        <taxon>Metazoa</taxon>
        <taxon>Chordata</taxon>
        <taxon>Craniata</taxon>
        <taxon>Vertebrata</taxon>
        <taxon>Euteleostomi</taxon>
        <taxon>Archelosauria</taxon>
        <taxon>Archosauria</taxon>
        <taxon>Dinosauria</taxon>
        <taxon>Saurischia</taxon>
        <taxon>Theropoda</taxon>
        <taxon>Coelurosauria</taxon>
        <taxon>Aves</taxon>
        <taxon>Neognathae</taxon>
        <taxon>Neoaves</taxon>
        <taxon>Strisores</taxon>
        <taxon>Caprimulgiformes</taxon>
        <taxon>Podargidae</taxon>
        <taxon>Podargus</taxon>
    </lineage>
</organism>
<feature type="non-terminal residue" evidence="4">
    <location>
        <position position="1"/>
    </location>
</feature>
<proteinExistence type="predicted"/>
<feature type="domain" description="GIY-YIG" evidence="2">
    <location>
        <begin position="346"/>
        <end position="461"/>
    </location>
</feature>
<feature type="non-terminal residue" evidence="4">
    <location>
        <position position="510"/>
    </location>
</feature>
<dbReference type="PANTHER" id="PTHR46427">
    <property type="entry name" value="ANKYRIN REPEAT AND LEM DOMAIN-CONTAINING PROTEIN 1"/>
    <property type="match status" value="1"/>
</dbReference>
<feature type="compositionally biased region" description="Polar residues" evidence="1">
    <location>
        <begin position="124"/>
        <end position="135"/>
    </location>
</feature>
<protein>
    <submittedName>
        <fullName evidence="4">ANKL1 protein</fullName>
    </submittedName>
</protein>
<dbReference type="CDD" id="cd12934">
    <property type="entry name" value="LEM"/>
    <property type="match status" value="1"/>
</dbReference>
<keyword evidence="5" id="KW-1185">Reference proteome</keyword>